<evidence type="ECO:0000259" key="4">
    <source>
        <dbReference type="PROSITE" id="PS50871"/>
    </source>
</evidence>
<protein>
    <submittedName>
        <fullName evidence="5">CAPR2-like protein</fullName>
    </submittedName>
</protein>
<dbReference type="PROSITE" id="PS50871">
    <property type="entry name" value="C1Q"/>
    <property type="match status" value="1"/>
</dbReference>
<evidence type="ECO:0000256" key="2">
    <source>
        <dbReference type="ARBA" id="ARBA00022525"/>
    </source>
</evidence>
<evidence type="ECO:0000313" key="6">
    <source>
        <dbReference type="Proteomes" id="UP001164746"/>
    </source>
</evidence>
<keyword evidence="2" id="KW-0964">Secreted</keyword>
<name>A0ABY7DBR5_MYAAR</name>
<gene>
    <name evidence="5" type="ORF">MAR_006276</name>
</gene>
<dbReference type="Gene3D" id="2.60.120.40">
    <property type="match status" value="1"/>
</dbReference>
<dbReference type="PRINTS" id="PR00007">
    <property type="entry name" value="COMPLEMNTC1Q"/>
</dbReference>
<dbReference type="InterPro" id="IPR008983">
    <property type="entry name" value="Tumour_necrosis_fac-like_dom"/>
</dbReference>
<comment type="subcellular location">
    <subcellularLocation>
        <location evidence="1">Secreted</location>
    </subcellularLocation>
</comment>
<evidence type="ECO:0000256" key="1">
    <source>
        <dbReference type="ARBA" id="ARBA00004613"/>
    </source>
</evidence>
<proteinExistence type="predicted"/>
<dbReference type="SUPFAM" id="SSF49842">
    <property type="entry name" value="TNF-like"/>
    <property type="match status" value="1"/>
</dbReference>
<reference evidence="5" key="1">
    <citation type="submission" date="2022-11" db="EMBL/GenBank/DDBJ databases">
        <title>Centuries of genome instability and evolution in soft-shell clam transmissible cancer (bioRxiv).</title>
        <authorList>
            <person name="Hart S.F.M."/>
            <person name="Yonemitsu M.A."/>
            <person name="Giersch R.M."/>
            <person name="Beal B.F."/>
            <person name="Arriagada G."/>
            <person name="Davis B.W."/>
            <person name="Ostrander E.A."/>
            <person name="Goff S.P."/>
            <person name="Metzger M.J."/>
        </authorList>
    </citation>
    <scope>NUCLEOTIDE SEQUENCE</scope>
    <source>
        <strain evidence="5">MELC-2E11</strain>
        <tissue evidence="5">Siphon/mantle</tissue>
    </source>
</reference>
<dbReference type="InterPro" id="IPR001073">
    <property type="entry name" value="C1q_dom"/>
</dbReference>
<dbReference type="SMART" id="SM00110">
    <property type="entry name" value="C1Q"/>
    <property type="match status" value="1"/>
</dbReference>
<dbReference type="InterPro" id="IPR050392">
    <property type="entry name" value="Collagen/C1q_domain"/>
</dbReference>
<evidence type="ECO:0000256" key="3">
    <source>
        <dbReference type="SAM" id="Coils"/>
    </source>
</evidence>
<feature type="domain" description="C1q" evidence="4">
    <location>
        <begin position="125"/>
        <end position="265"/>
    </location>
</feature>
<evidence type="ECO:0000313" key="5">
    <source>
        <dbReference type="EMBL" id="WAQ93805.1"/>
    </source>
</evidence>
<keyword evidence="6" id="KW-1185">Reference proteome</keyword>
<dbReference type="EMBL" id="CP111012">
    <property type="protein sequence ID" value="WAQ93805.1"/>
    <property type="molecule type" value="Genomic_DNA"/>
</dbReference>
<keyword evidence="3" id="KW-0175">Coiled coil</keyword>
<organism evidence="5 6">
    <name type="scientific">Mya arenaria</name>
    <name type="common">Soft-shell clam</name>
    <dbReference type="NCBI Taxonomy" id="6604"/>
    <lineage>
        <taxon>Eukaryota</taxon>
        <taxon>Metazoa</taxon>
        <taxon>Spiralia</taxon>
        <taxon>Lophotrochozoa</taxon>
        <taxon>Mollusca</taxon>
        <taxon>Bivalvia</taxon>
        <taxon>Autobranchia</taxon>
        <taxon>Heteroconchia</taxon>
        <taxon>Euheterodonta</taxon>
        <taxon>Imparidentia</taxon>
        <taxon>Neoheterodontei</taxon>
        <taxon>Myida</taxon>
        <taxon>Myoidea</taxon>
        <taxon>Myidae</taxon>
        <taxon>Mya</taxon>
    </lineage>
</organism>
<feature type="coiled-coil region" evidence="3">
    <location>
        <begin position="64"/>
        <end position="95"/>
    </location>
</feature>
<sequence>MVYTCLQTHPISSRYNLPIMKVQHKYLVLIYAVSFVFGDEPHFKTRFDYDEQLLEKMIRMEFQYEQWEKRINESLEKMEKQRASIHTDLEVLRNEREEFDTHVNETLTDMQQLSELKDAQQLSKPPHSTILFRARKVADYTLSTENQIIIFSEMLSNVGGGYNSASGKFTAPVAGTYLFTVSLCPIRGKSIFFNIVTKEDVVANGHTYDVAGYLCVSGNAIVQLAANDVVYVKSTYTPDVLLQGGLKDDFDAKSNYFSGVLLHSI</sequence>
<dbReference type="PANTHER" id="PTHR15427">
    <property type="entry name" value="EMILIN ELASTIN MICROFIBRIL INTERFACE-LOCATED PROTEIN ELASTIN MICROFIBRIL INTERFACER"/>
    <property type="match status" value="1"/>
</dbReference>
<dbReference type="Proteomes" id="UP001164746">
    <property type="component" value="Chromosome 1"/>
</dbReference>
<dbReference type="PANTHER" id="PTHR15427:SF33">
    <property type="entry name" value="COLLAGEN IV NC1 DOMAIN-CONTAINING PROTEIN"/>
    <property type="match status" value="1"/>
</dbReference>
<dbReference type="Pfam" id="PF00386">
    <property type="entry name" value="C1q"/>
    <property type="match status" value="1"/>
</dbReference>
<accession>A0ABY7DBR5</accession>